<protein>
    <submittedName>
        <fullName evidence="1">Uncharacterized protein</fullName>
    </submittedName>
</protein>
<organism evidence="1">
    <name type="scientific">Haptolina brevifila</name>
    <dbReference type="NCBI Taxonomy" id="156173"/>
    <lineage>
        <taxon>Eukaryota</taxon>
        <taxon>Haptista</taxon>
        <taxon>Haptophyta</taxon>
        <taxon>Prymnesiophyceae</taxon>
        <taxon>Prymnesiales</taxon>
        <taxon>Prymnesiaceae</taxon>
        <taxon>Haptolina</taxon>
    </lineage>
</organism>
<gene>
    <name evidence="1" type="ORF">CBRE1094_LOCUS15425</name>
</gene>
<proteinExistence type="predicted"/>
<dbReference type="AlphaFoldDB" id="A0A7S2DAN4"/>
<name>A0A7S2DAN4_9EUKA</name>
<dbReference type="EMBL" id="HBGU01028348">
    <property type="protein sequence ID" value="CAD9448985.1"/>
    <property type="molecule type" value="Transcribed_RNA"/>
</dbReference>
<evidence type="ECO:0000313" key="1">
    <source>
        <dbReference type="EMBL" id="CAD9448985.1"/>
    </source>
</evidence>
<reference evidence="1" key="1">
    <citation type="submission" date="2021-01" db="EMBL/GenBank/DDBJ databases">
        <authorList>
            <person name="Corre E."/>
            <person name="Pelletier E."/>
            <person name="Niang G."/>
            <person name="Scheremetjew M."/>
            <person name="Finn R."/>
            <person name="Kale V."/>
            <person name="Holt S."/>
            <person name="Cochrane G."/>
            <person name="Meng A."/>
            <person name="Brown T."/>
            <person name="Cohen L."/>
        </authorList>
    </citation>
    <scope>NUCLEOTIDE SEQUENCE</scope>
    <source>
        <strain evidence="1">UTEX LB 985</strain>
    </source>
</reference>
<sequence length="248" mass="28088">MKWLLMDDAGVSHRWLKDTSSLDDVHQEHERIANELQVIRCNFDSAAVALSPEQTREWLQRRDFSSKEAFDAFREAGGWSALPGAVAVRIDLRSITDVDVVSGRFSVNFVLVCSNFMVGNELSPIDFTCRLAAHDEFAFHSYNKKSDDSLANHSDATAFAYQFQHAKDMTFFEDFELQHYPFDVQFCSIAVTCTTKGKFLIPVPGLLNQSNALDQYDMLRPWMEVYDSTSGAATTAVFRFPLQVGSRE</sequence>
<accession>A0A7S2DAN4</accession>